<evidence type="ECO:0000256" key="1">
    <source>
        <dbReference type="ARBA" id="ARBA00004419"/>
    </source>
</evidence>
<dbReference type="SMART" id="SM00291">
    <property type="entry name" value="ZnF_ZZ"/>
    <property type="match status" value="1"/>
</dbReference>
<dbReference type="InterPro" id="IPR032350">
    <property type="entry name" value="Nbr1_FW"/>
</dbReference>
<sequence length="815" mass="91309">MAEDFVVTAVCGRRFETLRVGCTESWAQFAERVQKVLAVQGTLRYTDDEGDEVFVDTAEEYEEALKVASCNGNSLTFFLYPHSGVMEELEADVVEPLENHLSSTGTETEDYEQLCKDVERVQLEEEAAVKSRPSLTSQEDEIPPTWFLNYMEQFKQNLLEELSVRVLHELGKSSLGLSSLNSNSINPRDTRNKTAGTFKESLLPPRAPYLQKAPPVIWGLPCHHCDALIEGYLYSCSICPDLWMCASCETNSKHNPEHPLLKFCQPSHGQVCSPTSQFIRYNRRLHSDTRREMQEQWRSEKRTRKAERKRQQAETREAKRRVRQQRRLLARSLNGSLNLTKELEQDLDPSPTFSAAPGVLPELDAEFVGENVPDGTWIQPGCHFLKLWRLRNCGAQTWTEDTKLQLLWGNLPADSSVPVPCLSRGELGAVSVTFLAPRRAGAYASHWRLAHAGKPFGPRVWCSICVQHAEDEEKQCLPDQKICSTVESVVVQENADAGGAVADEGMSSTEFVCETVIRSLTLDEVQEPWHCCRNVSGFTTLHDQAEDLSLISMETTDSSTQPSDTEDILITLPVCFDTSQPFMRAETASNSSKPGANLWLEEMVSDKAAILSPAAAGIDLFNQKEMQDSMCLPHLGMKRNEGAMVEIDTANQVESDAQALERTVNEEESSGLLEDCELRGQEHRGLELIDDVLDETTHRKPFNLKDAASWDVKTTVSNTNYTNTVNNQPSPLQLKTSFNSRHLVNDALTCASAALRSIFKPQVQPQIETGQALLLEMGFGDRALNSQLLRRHGGDIHATVADLLHLTDAHWYQRR</sequence>
<comment type="subcellular location">
    <subcellularLocation>
        <location evidence="1">Cytoplasmic vesicle</location>
        <location evidence="1">Autophagosome</location>
    </subcellularLocation>
</comment>
<feature type="region of interest" description="Disordered" evidence="6">
    <location>
        <begin position="289"/>
        <end position="323"/>
    </location>
</feature>
<proteinExistence type="predicted"/>
<dbReference type="GeneTree" id="ENSGT00390000016335"/>
<evidence type="ECO:0000256" key="3">
    <source>
        <dbReference type="ARBA" id="ARBA00022771"/>
    </source>
</evidence>
<dbReference type="OMA" id="HQKFKLW"/>
<evidence type="ECO:0000256" key="2">
    <source>
        <dbReference type="ARBA" id="ARBA00022723"/>
    </source>
</evidence>
<dbReference type="SUPFAM" id="SSF54277">
    <property type="entry name" value="CAD &amp; PB1 domains"/>
    <property type="match status" value="1"/>
</dbReference>
<dbReference type="SUPFAM" id="SSF57850">
    <property type="entry name" value="RING/U-box"/>
    <property type="match status" value="1"/>
</dbReference>
<dbReference type="SUPFAM" id="SSF46934">
    <property type="entry name" value="UBA-like"/>
    <property type="match status" value="1"/>
</dbReference>
<protein>
    <recommendedName>
        <fullName evidence="7">ZZ-type domain-containing protein</fullName>
    </recommendedName>
</protein>
<dbReference type="InterPro" id="IPR013783">
    <property type="entry name" value="Ig-like_fold"/>
</dbReference>
<evidence type="ECO:0000256" key="5">
    <source>
        <dbReference type="ARBA" id="ARBA00023329"/>
    </source>
</evidence>
<evidence type="ECO:0000313" key="8">
    <source>
        <dbReference type="Ensembl" id="ENSEBUP00000023062.1"/>
    </source>
</evidence>
<dbReference type="InterPro" id="IPR043145">
    <property type="entry name" value="Znf_ZZ_sf"/>
</dbReference>
<name>A0A8C4R0P9_EPTBU</name>
<dbReference type="Ensembl" id="ENSEBUT00000023608.1">
    <property type="protein sequence ID" value="ENSEBUP00000023032.1"/>
    <property type="gene ID" value="ENSEBUG00000014178.1"/>
</dbReference>
<dbReference type="Gene3D" id="3.10.20.90">
    <property type="entry name" value="Phosphatidylinositol 3-kinase Catalytic Subunit, Chain A, domain 1"/>
    <property type="match status" value="1"/>
</dbReference>
<keyword evidence="9" id="KW-1185">Reference proteome</keyword>
<evidence type="ECO:0000256" key="6">
    <source>
        <dbReference type="SAM" id="MobiDB-lite"/>
    </source>
</evidence>
<organism evidence="8 9">
    <name type="scientific">Eptatretus burgeri</name>
    <name type="common">Inshore hagfish</name>
    <dbReference type="NCBI Taxonomy" id="7764"/>
    <lineage>
        <taxon>Eukaryota</taxon>
        <taxon>Metazoa</taxon>
        <taxon>Chordata</taxon>
        <taxon>Craniata</taxon>
        <taxon>Vertebrata</taxon>
        <taxon>Cyclostomata</taxon>
        <taxon>Myxini</taxon>
        <taxon>Myxiniformes</taxon>
        <taxon>Myxinidae</taxon>
        <taxon>Eptatretinae</taxon>
        <taxon>Eptatretus</taxon>
    </lineage>
</organism>
<dbReference type="GO" id="GO:0008270">
    <property type="term" value="F:zinc ion binding"/>
    <property type="evidence" value="ECO:0007669"/>
    <property type="project" value="UniProtKB-KW"/>
</dbReference>
<dbReference type="Ensembl" id="ENSEBUT00000023638.1">
    <property type="protein sequence ID" value="ENSEBUP00000023062.1"/>
    <property type="gene ID" value="ENSEBUG00000014178.1"/>
</dbReference>
<dbReference type="InterPro" id="IPR000433">
    <property type="entry name" value="Znf_ZZ"/>
</dbReference>
<dbReference type="InterPro" id="IPR009060">
    <property type="entry name" value="UBA-like_sf"/>
</dbReference>
<dbReference type="CDD" id="cd14947">
    <property type="entry name" value="NBR1_like"/>
    <property type="match status" value="1"/>
</dbReference>
<accession>A0A8C4R0P9</accession>
<dbReference type="PANTHER" id="PTHR20930:SF2">
    <property type="entry name" value="NEXT TO BRCA1 GENE 1 PROTEIN"/>
    <property type="match status" value="1"/>
</dbReference>
<evidence type="ECO:0000313" key="9">
    <source>
        <dbReference type="Proteomes" id="UP000694388"/>
    </source>
</evidence>
<feature type="compositionally biased region" description="Basic and acidic residues" evidence="6">
    <location>
        <begin position="289"/>
        <end position="300"/>
    </location>
</feature>
<dbReference type="GO" id="GO:0031410">
    <property type="term" value="C:cytoplasmic vesicle"/>
    <property type="evidence" value="ECO:0007669"/>
    <property type="project" value="UniProtKB-KW"/>
</dbReference>
<dbReference type="GO" id="GO:0016236">
    <property type="term" value="P:macroautophagy"/>
    <property type="evidence" value="ECO:0007669"/>
    <property type="project" value="TreeGrafter"/>
</dbReference>
<dbReference type="Gene3D" id="3.30.60.90">
    <property type="match status" value="1"/>
</dbReference>
<keyword evidence="3" id="KW-0863">Zinc-finger</keyword>
<dbReference type="PANTHER" id="PTHR20930">
    <property type="entry name" value="OVARIAN CARCINOMA ANTIGEN CA125-RELATED"/>
    <property type="match status" value="1"/>
</dbReference>
<keyword evidence="4" id="KW-0862">Zinc</keyword>
<dbReference type="CDD" id="cd14319">
    <property type="entry name" value="UBA_NBR1"/>
    <property type="match status" value="1"/>
</dbReference>
<dbReference type="Gene3D" id="1.10.8.10">
    <property type="entry name" value="DNA helicase RuvA subunit, C-terminal domain"/>
    <property type="match status" value="1"/>
</dbReference>
<dbReference type="FunFam" id="2.60.40.10:FF:000199">
    <property type="entry name" value="next to BRCA1 gene 1 protein-like"/>
    <property type="match status" value="1"/>
</dbReference>
<dbReference type="Gene3D" id="2.60.40.10">
    <property type="entry name" value="Immunoglobulins"/>
    <property type="match status" value="1"/>
</dbReference>
<dbReference type="GO" id="GO:0000407">
    <property type="term" value="C:phagophore assembly site"/>
    <property type="evidence" value="ECO:0007669"/>
    <property type="project" value="TreeGrafter"/>
</dbReference>
<keyword evidence="5" id="KW-0968">Cytoplasmic vesicle</keyword>
<evidence type="ECO:0000256" key="4">
    <source>
        <dbReference type="ARBA" id="ARBA00022833"/>
    </source>
</evidence>
<dbReference type="Pfam" id="PF16158">
    <property type="entry name" value="N_BRCA1_IG"/>
    <property type="match status" value="1"/>
</dbReference>
<reference evidence="8" key="1">
    <citation type="submission" date="2025-05" db="UniProtKB">
        <authorList>
            <consortium name="Ensembl"/>
        </authorList>
    </citation>
    <scope>IDENTIFICATION</scope>
</reference>
<keyword evidence="2" id="KW-0479">Metal-binding</keyword>
<evidence type="ECO:0000259" key="7">
    <source>
        <dbReference type="SMART" id="SM00291"/>
    </source>
</evidence>
<dbReference type="GO" id="GO:0005776">
    <property type="term" value="C:autophagosome"/>
    <property type="evidence" value="ECO:0007669"/>
    <property type="project" value="UniProtKB-SubCell"/>
</dbReference>
<dbReference type="AlphaFoldDB" id="A0A8C4R0P9"/>
<dbReference type="Proteomes" id="UP000694388">
    <property type="component" value="Unplaced"/>
</dbReference>
<dbReference type="GO" id="GO:0043130">
    <property type="term" value="F:ubiquitin binding"/>
    <property type="evidence" value="ECO:0007669"/>
    <property type="project" value="TreeGrafter"/>
</dbReference>
<feature type="domain" description="ZZ-type" evidence="7">
    <location>
        <begin position="216"/>
        <end position="260"/>
    </location>
</feature>